<evidence type="ECO:0000256" key="1">
    <source>
        <dbReference type="SAM" id="MobiDB-lite"/>
    </source>
</evidence>
<gene>
    <name evidence="2" type="ORF">KP79_PYT05811</name>
</gene>
<dbReference type="Proteomes" id="UP000242188">
    <property type="component" value="Unassembled WGS sequence"/>
</dbReference>
<dbReference type="EMBL" id="NEDP02004769">
    <property type="protein sequence ID" value="OWF44507.1"/>
    <property type="molecule type" value="Genomic_DNA"/>
</dbReference>
<accession>A0A210Q6Y9</accession>
<protein>
    <submittedName>
        <fullName evidence="2">Uncharacterized protein</fullName>
    </submittedName>
</protein>
<organism evidence="2 3">
    <name type="scientific">Mizuhopecten yessoensis</name>
    <name type="common">Japanese scallop</name>
    <name type="synonym">Patinopecten yessoensis</name>
    <dbReference type="NCBI Taxonomy" id="6573"/>
    <lineage>
        <taxon>Eukaryota</taxon>
        <taxon>Metazoa</taxon>
        <taxon>Spiralia</taxon>
        <taxon>Lophotrochozoa</taxon>
        <taxon>Mollusca</taxon>
        <taxon>Bivalvia</taxon>
        <taxon>Autobranchia</taxon>
        <taxon>Pteriomorphia</taxon>
        <taxon>Pectinida</taxon>
        <taxon>Pectinoidea</taxon>
        <taxon>Pectinidae</taxon>
        <taxon>Mizuhopecten</taxon>
    </lineage>
</organism>
<feature type="compositionally biased region" description="Basic and acidic residues" evidence="1">
    <location>
        <begin position="27"/>
        <end position="38"/>
    </location>
</feature>
<reference evidence="2 3" key="1">
    <citation type="journal article" date="2017" name="Nat. Ecol. Evol.">
        <title>Scallop genome provides insights into evolution of bilaterian karyotype and development.</title>
        <authorList>
            <person name="Wang S."/>
            <person name="Zhang J."/>
            <person name="Jiao W."/>
            <person name="Li J."/>
            <person name="Xun X."/>
            <person name="Sun Y."/>
            <person name="Guo X."/>
            <person name="Huan P."/>
            <person name="Dong B."/>
            <person name="Zhang L."/>
            <person name="Hu X."/>
            <person name="Sun X."/>
            <person name="Wang J."/>
            <person name="Zhao C."/>
            <person name="Wang Y."/>
            <person name="Wang D."/>
            <person name="Huang X."/>
            <person name="Wang R."/>
            <person name="Lv J."/>
            <person name="Li Y."/>
            <person name="Zhang Z."/>
            <person name="Liu B."/>
            <person name="Lu W."/>
            <person name="Hui Y."/>
            <person name="Liang J."/>
            <person name="Zhou Z."/>
            <person name="Hou R."/>
            <person name="Li X."/>
            <person name="Liu Y."/>
            <person name="Li H."/>
            <person name="Ning X."/>
            <person name="Lin Y."/>
            <person name="Zhao L."/>
            <person name="Xing Q."/>
            <person name="Dou J."/>
            <person name="Li Y."/>
            <person name="Mao J."/>
            <person name="Guo H."/>
            <person name="Dou H."/>
            <person name="Li T."/>
            <person name="Mu C."/>
            <person name="Jiang W."/>
            <person name="Fu Q."/>
            <person name="Fu X."/>
            <person name="Miao Y."/>
            <person name="Liu J."/>
            <person name="Yu Q."/>
            <person name="Li R."/>
            <person name="Liao H."/>
            <person name="Li X."/>
            <person name="Kong Y."/>
            <person name="Jiang Z."/>
            <person name="Chourrout D."/>
            <person name="Li R."/>
            <person name="Bao Z."/>
        </authorList>
    </citation>
    <scope>NUCLEOTIDE SEQUENCE [LARGE SCALE GENOMIC DNA]</scope>
    <source>
        <strain evidence="2 3">PY_sf001</strain>
    </source>
</reference>
<evidence type="ECO:0000313" key="2">
    <source>
        <dbReference type="EMBL" id="OWF44507.1"/>
    </source>
</evidence>
<name>A0A210Q6Y9_MIZYE</name>
<comment type="caution">
    <text evidence="2">The sequence shown here is derived from an EMBL/GenBank/DDBJ whole genome shotgun (WGS) entry which is preliminary data.</text>
</comment>
<proteinExistence type="predicted"/>
<keyword evidence="3" id="KW-1185">Reference proteome</keyword>
<sequence>MMEAGYIVINLLVLYRDMADLSEGDPENEKYGIQKECKEVEDDDEEEEEEEEEDPYEVKLEEEEQEEEELISRHGVYLKQGISEIFPQISDDTMNTIVLDRRNRNDLHMCIEHLSNNKETQDIEIM</sequence>
<dbReference type="AlphaFoldDB" id="A0A210Q6Y9"/>
<evidence type="ECO:0000313" key="3">
    <source>
        <dbReference type="Proteomes" id="UP000242188"/>
    </source>
</evidence>
<feature type="region of interest" description="Disordered" evidence="1">
    <location>
        <begin position="23"/>
        <end position="70"/>
    </location>
</feature>
<feature type="compositionally biased region" description="Acidic residues" evidence="1">
    <location>
        <begin position="39"/>
        <end position="69"/>
    </location>
</feature>